<dbReference type="InterPro" id="IPR008254">
    <property type="entry name" value="Flavodoxin/NO_synth"/>
</dbReference>
<dbReference type="GO" id="GO:0009450">
    <property type="term" value="P:gamma-aminobutyric acid catabolic process"/>
    <property type="evidence" value="ECO:0007669"/>
    <property type="project" value="TreeGrafter"/>
</dbReference>
<comment type="cofactor">
    <cofactor evidence="1">
        <name>FMN</name>
        <dbReference type="ChEBI" id="CHEBI:58210"/>
    </cofactor>
</comment>
<dbReference type="EC" id="1.2.1.24" evidence="5"/>
<keyword evidence="8" id="KW-0288">FMN</keyword>
<keyword evidence="15" id="KW-0175">Coiled coil</keyword>
<evidence type="ECO:0000256" key="9">
    <source>
        <dbReference type="ARBA" id="ARBA00022827"/>
    </source>
</evidence>
<evidence type="ECO:0000256" key="7">
    <source>
        <dbReference type="ARBA" id="ARBA00022630"/>
    </source>
</evidence>
<name>A0A3R6W271_APHAT</name>
<evidence type="ECO:0000313" key="18">
    <source>
        <dbReference type="EMBL" id="RHY50076.1"/>
    </source>
</evidence>
<dbReference type="InterPro" id="IPR029510">
    <property type="entry name" value="Ald_DH_CS_GLU"/>
</dbReference>
<dbReference type="FunFam" id="3.40.309.10:FF:000004">
    <property type="entry name" value="Succinate-semialdehyde dehydrogenase I"/>
    <property type="match status" value="1"/>
</dbReference>
<dbReference type="PROSITE" id="PS51384">
    <property type="entry name" value="FAD_FR"/>
    <property type="match status" value="1"/>
</dbReference>
<comment type="caution">
    <text evidence="18">The sequence shown here is derived from an EMBL/GenBank/DDBJ whole genome shotgun (WGS) entry which is preliminary data.</text>
</comment>
<comment type="cofactor">
    <cofactor evidence="2">
        <name>FAD</name>
        <dbReference type="ChEBI" id="CHEBI:57692"/>
    </cofactor>
</comment>
<evidence type="ECO:0000256" key="11">
    <source>
        <dbReference type="ARBA" id="ARBA00023002"/>
    </source>
</evidence>
<accession>A0A3R6W271</accession>
<dbReference type="GO" id="GO:0010181">
    <property type="term" value="F:FMN binding"/>
    <property type="evidence" value="ECO:0007669"/>
    <property type="project" value="InterPro"/>
</dbReference>
<dbReference type="PRINTS" id="PR00369">
    <property type="entry name" value="FLAVODOXIN"/>
</dbReference>
<dbReference type="PROSITE" id="PS00070">
    <property type="entry name" value="ALDEHYDE_DEHYDR_CYS"/>
    <property type="match status" value="1"/>
</dbReference>
<evidence type="ECO:0000256" key="8">
    <source>
        <dbReference type="ARBA" id="ARBA00022643"/>
    </source>
</evidence>
<dbReference type="Pfam" id="PF00667">
    <property type="entry name" value="FAD_binding_1"/>
    <property type="match status" value="1"/>
</dbReference>
<dbReference type="InterPro" id="IPR016160">
    <property type="entry name" value="Ald_DH_CS_CYS"/>
</dbReference>
<evidence type="ECO:0000313" key="19">
    <source>
        <dbReference type="Proteomes" id="UP000283543"/>
    </source>
</evidence>
<dbReference type="PANTHER" id="PTHR43353">
    <property type="entry name" value="SUCCINATE-SEMIALDEHYDE DEHYDROGENASE, MITOCHONDRIAL"/>
    <property type="match status" value="1"/>
</dbReference>
<dbReference type="SUPFAM" id="SSF52218">
    <property type="entry name" value="Flavoproteins"/>
    <property type="match status" value="1"/>
</dbReference>
<dbReference type="SUPFAM" id="SSF52343">
    <property type="entry name" value="Ferredoxin reductase-like, C-terminal NADP-linked domain"/>
    <property type="match status" value="1"/>
</dbReference>
<comment type="pathway">
    <text evidence="3">Amino-acid degradation; 4-aminobutanoate degradation.</text>
</comment>
<dbReference type="Gene3D" id="3.40.605.10">
    <property type="entry name" value="Aldehyde Dehydrogenase, Chain A, domain 1"/>
    <property type="match status" value="1"/>
</dbReference>
<dbReference type="VEuPathDB" id="FungiDB:H257_00301"/>
<keyword evidence="7" id="KW-0285">Flavoprotein</keyword>
<dbReference type="Gene3D" id="3.40.50.80">
    <property type="entry name" value="Nucleotide-binding domain of ferredoxin-NADP reductase (FNR) module"/>
    <property type="match status" value="1"/>
</dbReference>
<gene>
    <name evidence="18" type="ORF">DYB34_007230</name>
</gene>
<dbReference type="InterPro" id="IPR001094">
    <property type="entry name" value="Flavdoxin-like"/>
</dbReference>
<dbReference type="InterPro" id="IPR001709">
    <property type="entry name" value="Flavoprot_Pyr_Nucl_cyt_Rdtase"/>
</dbReference>
<dbReference type="InterPro" id="IPR016162">
    <property type="entry name" value="Ald_DH_N"/>
</dbReference>
<dbReference type="SUPFAM" id="SSF63380">
    <property type="entry name" value="Riboflavin synthase domain-like"/>
    <property type="match status" value="1"/>
</dbReference>
<evidence type="ECO:0000259" key="16">
    <source>
        <dbReference type="PROSITE" id="PS50902"/>
    </source>
</evidence>
<dbReference type="Pfam" id="PF00175">
    <property type="entry name" value="NAD_binding_1"/>
    <property type="match status" value="1"/>
</dbReference>
<dbReference type="InterPro" id="IPR017927">
    <property type="entry name" value="FAD-bd_FR_type"/>
</dbReference>
<keyword evidence="9" id="KW-0274">FAD</keyword>
<dbReference type="PROSITE" id="PS50902">
    <property type="entry name" value="FLAVODOXIN_LIKE"/>
    <property type="match status" value="1"/>
</dbReference>
<reference evidence="18 19" key="1">
    <citation type="submission" date="2018-08" db="EMBL/GenBank/DDBJ databases">
        <title>Aphanomyces genome sequencing and annotation.</title>
        <authorList>
            <person name="Minardi D."/>
            <person name="Oidtmann B."/>
            <person name="Van Der Giezen M."/>
            <person name="Studholme D.J."/>
        </authorList>
    </citation>
    <scope>NUCLEOTIDE SEQUENCE [LARGE SCALE GENOMIC DNA]</scope>
    <source>
        <strain evidence="18 19">Si</strain>
    </source>
</reference>
<evidence type="ECO:0000256" key="4">
    <source>
        <dbReference type="ARBA" id="ARBA00009986"/>
    </source>
</evidence>
<evidence type="ECO:0000256" key="6">
    <source>
        <dbReference type="ARBA" id="ARBA00019842"/>
    </source>
</evidence>
<dbReference type="CDD" id="cd07103">
    <property type="entry name" value="ALDH_F5_SSADH_GabD"/>
    <property type="match status" value="1"/>
</dbReference>
<evidence type="ECO:0000256" key="14">
    <source>
        <dbReference type="RuleBase" id="RU003345"/>
    </source>
</evidence>
<dbReference type="FunFam" id="3.40.605.10:FF:000005">
    <property type="entry name" value="Succinate-semialdehyde dehydrogenase I"/>
    <property type="match status" value="1"/>
</dbReference>
<dbReference type="InterPro" id="IPR050740">
    <property type="entry name" value="Aldehyde_DH_Superfamily"/>
</dbReference>
<dbReference type="InterPro" id="IPR029039">
    <property type="entry name" value="Flavoprotein-like_sf"/>
</dbReference>
<evidence type="ECO:0000256" key="13">
    <source>
        <dbReference type="PROSITE-ProRule" id="PRU10007"/>
    </source>
</evidence>
<proteinExistence type="inferred from homology"/>
<dbReference type="VEuPathDB" id="FungiDB:H257_00303"/>
<dbReference type="PRINTS" id="PR00371">
    <property type="entry name" value="FPNCR"/>
</dbReference>
<dbReference type="Pfam" id="PF00171">
    <property type="entry name" value="Aldedh"/>
    <property type="match status" value="1"/>
</dbReference>
<evidence type="ECO:0000256" key="1">
    <source>
        <dbReference type="ARBA" id="ARBA00001917"/>
    </source>
</evidence>
<dbReference type="PANTHER" id="PTHR43353:SF5">
    <property type="entry name" value="SUCCINATE-SEMIALDEHYDE DEHYDROGENASE, MITOCHONDRIAL"/>
    <property type="match status" value="1"/>
</dbReference>
<dbReference type="InterPro" id="IPR017938">
    <property type="entry name" value="Riboflavin_synthase-like_b-brl"/>
</dbReference>
<feature type="coiled-coil region" evidence="15">
    <location>
        <begin position="637"/>
        <end position="664"/>
    </location>
</feature>
<feature type="active site" evidence="13">
    <location>
        <position position="1134"/>
    </location>
</feature>
<protein>
    <recommendedName>
        <fullName evidence="6">Succinate-semialdehyde dehydrogenase, mitochondrial</fullName>
        <ecNumber evidence="5">1.2.1.24</ecNumber>
    </recommendedName>
    <alternativeName>
        <fullName evidence="12">NAD(+)-dependent succinic semialdehyde dehydrogenase</fullName>
    </alternativeName>
</protein>
<dbReference type="PROSITE" id="PS00687">
    <property type="entry name" value="ALDEHYDE_DEHYDR_GLU"/>
    <property type="match status" value="1"/>
</dbReference>
<dbReference type="InterPro" id="IPR015590">
    <property type="entry name" value="Aldehyde_DH_dom"/>
</dbReference>
<dbReference type="Pfam" id="PF00258">
    <property type="entry name" value="Flavodoxin_1"/>
    <property type="match status" value="1"/>
</dbReference>
<evidence type="ECO:0000256" key="15">
    <source>
        <dbReference type="SAM" id="Coils"/>
    </source>
</evidence>
<dbReference type="SUPFAM" id="SSF53720">
    <property type="entry name" value="ALDH-like"/>
    <property type="match status" value="1"/>
</dbReference>
<dbReference type="InterPro" id="IPR003097">
    <property type="entry name" value="CysJ-like_FAD-binding"/>
</dbReference>
<organism evidence="18 19">
    <name type="scientific">Aphanomyces astaci</name>
    <name type="common">Crayfish plague agent</name>
    <dbReference type="NCBI Taxonomy" id="112090"/>
    <lineage>
        <taxon>Eukaryota</taxon>
        <taxon>Sar</taxon>
        <taxon>Stramenopiles</taxon>
        <taxon>Oomycota</taxon>
        <taxon>Saprolegniomycetes</taxon>
        <taxon>Saprolegniales</taxon>
        <taxon>Verrucalvaceae</taxon>
        <taxon>Aphanomyces</taxon>
    </lineage>
</organism>
<keyword evidence="10" id="KW-0521">NADP</keyword>
<dbReference type="InterPro" id="IPR016163">
    <property type="entry name" value="Ald_DH_C"/>
</dbReference>
<dbReference type="Gene3D" id="2.40.30.10">
    <property type="entry name" value="Translation factors"/>
    <property type="match status" value="1"/>
</dbReference>
<comment type="similarity">
    <text evidence="4 14">Belongs to the aldehyde dehydrogenase family.</text>
</comment>
<dbReference type="Proteomes" id="UP000283543">
    <property type="component" value="Unassembled WGS sequence"/>
</dbReference>
<dbReference type="InterPro" id="IPR039261">
    <property type="entry name" value="FNR_nucleotide-bd"/>
</dbReference>
<dbReference type="EMBL" id="QUTB01006424">
    <property type="protein sequence ID" value="RHY50076.1"/>
    <property type="molecule type" value="Genomic_DNA"/>
</dbReference>
<keyword evidence="11 14" id="KW-0560">Oxidoreductase</keyword>
<dbReference type="GO" id="GO:0004777">
    <property type="term" value="F:succinate-semialdehyde dehydrogenase (NAD+) activity"/>
    <property type="evidence" value="ECO:0007669"/>
    <property type="project" value="UniProtKB-EC"/>
</dbReference>
<sequence>MLHVLYASATGTGQDVAEQIGRMAIARNIPVVVSSMDAFDIQQLPTISHAVFIASSTGDGEAPENMTNTWKFLLRKSLAADSLHAMHMAVFGLGDSSYAKYNTVARRLHARLLQLGAVDIIDRGLGDDQHELGYHGALNPWLDRLWVALLQLEPFLLPLGFTIDDSPKPTPPKYLVRIVASDGVSQPSRLHSFYDPPKTALDASRLIQATLTKNERLTAADWSQDVRHIELALPASAPVYSAGDIALLYPENVDVATIDRFLNATLQLPPTTWLAIERVDGNALDLPPLVTAGELMRKYLDVFGTPRRTFFERLSLFTQDIDEVQVKEKLLELSAPDGADLLQDYCIRERRTYIEVLEDFSTCHVPLEFLLELIPRLAPRAYSIASSSTLHPGQVHLTVAIVDYLTPYKRSKKGVCSAWLQTLEPGAVVFMWIKTGLFRLSPAIHAQNVLLIGPGTGIAVMRAIVQERHAHRGQTAVGGDTHVYFGCRHATKVRDFLYGAEWKQLESNRAITSLHVAFSRDQEDKIYVQAKLAQQKAAVFAVLSQGGYCFVAGSAKRMPSDVYSTIRDIVASEGRVSIKEADVFMKSLVRQKRYMMVGQKRKKSAVAAEVDDELKEKRRVQWKLNQRNSRQKRTNLASTLTKENSDAAEAIEALERRLEALAGSAVVAREPMSVFRGNAAVRIIDEYYQVFQNGFATCPVQQQFQYDFVRKIMTTSTSFMNAQGAESVVNQWRLMTTSHHSLRIRPLSCEYMKEEDGVVVRAVSRYIVRISRNTLETLYPHVLSREALVQHLVGLEVDALDTVHSYFDGDGRIIRHDVVIDFVNPLIKLLGNVDLAAEVLNGAHLADNGLVDIERNDKRAQKALLHGDVGRPQLNLQALMSKLLATFMGRLQRPNLLQAQGYIGGRWNPSTGVNVGSIAAMDVVDTEAAVAAAGDALAAWKSRTPFERSGVLQKWDRLLRDNTNDLAFIMSTESGKPLAEAAGEVAYAADYLRFFAHECLRHEGFLVPSHLPGRRLMAMRQPVGVCAMITPWNFPIGMLARKVAPALAAGCTAVVKPAGTTPLSALAFAKLGHDAGVPDGVLNIVPAAHEAAPRIGRALATHPTVRKLSFTGSTSVGKLLAAQCATTMKRVSMELGGNAPFIVFDDANMDEAIDGLIQAKFRNTGQTCVCPNRVFVQATILQKFTDRLVDRVLDLTLGDAVSSGCHLGPLITSAAVDKVLVGGRPHLALGPNYMQATVLAKVTLDMHIANEEVFGPVVPLLAFETESDVIDMANATDMGLAAYCFTSDLGRAWRMSKALEAGMVGINAGVISAVQAPFGGIKQSGQGREGSIVGLDDYTELKYVAMAGLS</sequence>
<evidence type="ECO:0000256" key="2">
    <source>
        <dbReference type="ARBA" id="ARBA00001974"/>
    </source>
</evidence>
<evidence type="ECO:0000256" key="12">
    <source>
        <dbReference type="ARBA" id="ARBA00030806"/>
    </source>
</evidence>
<dbReference type="InterPro" id="IPR001433">
    <property type="entry name" value="OxRdtase_FAD/NAD-bd"/>
</dbReference>
<dbReference type="Gene3D" id="1.20.990.10">
    <property type="entry name" value="NADPH-cytochrome p450 Reductase, Chain A, domain 3"/>
    <property type="match status" value="1"/>
</dbReference>
<evidence type="ECO:0000256" key="10">
    <source>
        <dbReference type="ARBA" id="ARBA00022857"/>
    </source>
</evidence>
<dbReference type="Gene3D" id="3.40.50.360">
    <property type="match status" value="1"/>
</dbReference>
<feature type="domain" description="FAD-binding FR-type" evidence="17">
    <location>
        <begin position="204"/>
        <end position="441"/>
    </location>
</feature>
<evidence type="ECO:0000259" key="17">
    <source>
        <dbReference type="PROSITE" id="PS51384"/>
    </source>
</evidence>
<dbReference type="CDD" id="cd14686">
    <property type="entry name" value="bZIP"/>
    <property type="match status" value="1"/>
</dbReference>
<evidence type="ECO:0000256" key="3">
    <source>
        <dbReference type="ARBA" id="ARBA00005176"/>
    </source>
</evidence>
<dbReference type="InterPro" id="IPR023173">
    <property type="entry name" value="NADPH_Cyt_P450_Rdtase_alpha"/>
</dbReference>
<dbReference type="VEuPathDB" id="FungiDB:H257_00548"/>
<evidence type="ECO:0000256" key="5">
    <source>
        <dbReference type="ARBA" id="ARBA00013051"/>
    </source>
</evidence>
<feature type="domain" description="Flavodoxin-like" evidence="16">
    <location>
        <begin position="2"/>
        <end position="146"/>
    </location>
</feature>
<dbReference type="Gene3D" id="3.40.309.10">
    <property type="entry name" value="Aldehyde Dehydrogenase, Chain A, domain 2"/>
    <property type="match status" value="1"/>
</dbReference>
<dbReference type="InterPro" id="IPR016161">
    <property type="entry name" value="Ald_DH/histidinol_DH"/>
</dbReference>